<reference evidence="2 3" key="2">
    <citation type="submission" date="2018-11" db="EMBL/GenBank/DDBJ databases">
        <authorList>
            <consortium name="Pathogen Informatics"/>
        </authorList>
    </citation>
    <scope>NUCLEOTIDE SEQUENCE [LARGE SCALE GENOMIC DNA]</scope>
</reference>
<evidence type="ECO:0000313" key="3">
    <source>
        <dbReference type="Proteomes" id="UP000271098"/>
    </source>
</evidence>
<dbReference type="WBParaSite" id="GPUH_0001593101-mRNA-1">
    <property type="protein sequence ID" value="GPUH_0001593101-mRNA-1"/>
    <property type="gene ID" value="GPUH_0001593101"/>
</dbReference>
<dbReference type="AlphaFoldDB" id="A0A183E4L8"/>
<feature type="region of interest" description="Disordered" evidence="1">
    <location>
        <begin position="34"/>
        <end position="56"/>
    </location>
</feature>
<gene>
    <name evidence="2" type="ORF">GPUH_LOCUS15909</name>
</gene>
<proteinExistence type="predicted"/>
<feature type="region of interest" description="Disordered" evidence="1">
    <location>
        <begin position="79"/>
        <end position="100"/>
    </location>
</feature>
<accession>A0A183E4L8</accession>
<dbReference type="Proteomes" id="UP000271098">
    <property type="component" value="Unassembled WGS sequence"/>
</dbReference>
<protein>
    <submittedName>
        <fullName evidence="2 4">Uncharacterized protein</fullName>
    </submittedName>
</protein>
<evidence type="ECO:0000256" key="1">
    <source>
        <dbReference type="SAM" id="MobiDB-lite"/>
    </source>
</evidence>
<sequence>MTESEKVDGGKRRRLLITCNAMIAINRCKKTVHDLSSSNEEGINSRSTGNHIHNGTALDQNVTDLIKAGKWMLRPKQRKMRYPNKAVVQKAADLPEAASA</sequence>
<dbReference type="EMBL" id="UYRT01083065">
    <property type="protein sequence ID" value="VDN26908.1"/>
    <property type="molecule type" value="Genomic_DNA"/>
</dbReference>
<evidence type="ECO:0000313" key="4">
    <source>
        <dbReference type="WBParaSite" id="GPUH_0001593101-mRNA-1"/>
    </source>
</evidence>
<evidence type="ECO:0000313" key="2">
    <source>
        <dbReference type="EMBL" id="VDN26908.1"/>
    </source>
</evidence>
<reference evidence="4" key="1">
    <citation type="submission" date="2016-06" db="UniProtKB">
        <authorList>
            <consortium name="WormBaseParasite"/>
        </authorList>
    </citation>
    <scope>IDENTIFICATION</scope>
</reference>
<keyword evidence="3" id="KW-1185">Reference proteome</keyword>
<name>A0A183E4L8_9BILA</name>
<organism evidence="4">
    <name type="scientific">Gongylonema pulchrum</name>
    <dbReference type="NCBI Taxonomy" id="637853"/>
    <lineage>
        <taxon>Eukaryota</taxon>
        <taxon>Metazoa</taxon>
        <taxon>Ecdysozoa</taxon>
        <taxon>Nematoda</taxon>
        <taxon>Chromadorea</taxon>
        <taxon>Rhabditida</taxon>
        <taxon>Spirurina</taxon>
        <taxon>Spiruromorpha</taxon>
        <taxon>Spiruroidea</taxon>
        <taxon>Gongylonematidae</taxon>
        <taxon>Gongylonema</taxon>
    </lineage>
</organism>